<dbReference type="InterPro" id="IPR005467">
    <property type="entry name" value="His_kinase_dom"/>
</dbReference>
<evidence type="ECO:0000256" key="5">
    <source>
        <dbReference type="ARBA" id="ARBA00022777"/>
    </source>
</evidence>
<comment type="catalytic activity">
    <reaction evidence="1">
        <text>ATP + protein L-histidine = ADP + protein N-phospho-L-histidine.</text>
        <dbReference type="EC" id="2.7.13.3"/>
    </reaction>
</comment>
<dbReference type="SMART" id="SM00388">
    <property type="entry name" value="HisKA"/>
    <property type="match status" value="1"/>
</dbReference>
<proteinExistence type="predicted"/>
<dbReference type="PANTHER" id="PTHR44936">
    <property type="entry name" value="SENSOR PROTEIN CREC"/>
    <property type="match status" value="1"/>
</dbReference>
<feature type="domain" description="Histidine kinase" evidence="8">
    <location>
        <begin position="447"/>
        <end position="650"/>
    </location>
</feature>
<evidence type="ECO:0000256" key="1">
    <source>
        <dbReference type="ARBA" id="ARBA00000085"/>
    </source>
</evidence>
<dbReference type="GO" id="GO:0005886">
    <property type="term" value="C:plasma membrane"/>
    <property type="evidence" value="ECO:0007669"/>
    <property type="project" value="UniProtKB-SubCell"/>
</dbReference>
<dbReference type="EMBL" id="CP064782">
    <property type="protein sequence ID" value="QWT49259.1"/>
    <property type="molecule type" value="Genomic_DNA"/>
</dbReference>
<evidence type="ECO:0000259" key="8">
    <source>
        <dbReference type="PROSITE" id="PS50109"/>
    </source>
</evidence>
<feature type="transmembrane region" description="Helical" evidence="7">
    <location>
        <begin position="271"/>
        <end position="291"/>
    </location>
</feature>
<dbReference type="Proteomes" id="UP000683428">
    <property type="component" value="Chromosome"/>
</dbReference>
<keyword evidence="5" id="KW-0418">Kinase</keyword>
<dbReference type="AlphaFoldDB" id="A0A975SNX5"/>
<feature type="transmembrane region" description="Helical" evidence="7">
    <location>
        <begin position="237"/>
        <end position="259"/>
    </location>
</feature>
<dbReference type="InterPro" id="IPR003661">
    <property type="entry name" value="HisK_dim/P_dom"/>
</dbReference>
<dbReference type="KEGG" id="aiq:Azoinq_01165"/>
<organism evidence="9 10">
    <name type="scientific">Azospira inquinata</name>
    <dbReference type="NCBI Taxonomy" id="2785627"/>
    <lineage>
        <taxon>Bacteria</taxon>
        <taxon>Pseudomonadati</taxon>
        <taxon>Pseudomonadota</taxon>
        <taxon>Betaproteobacteria</taxon>
        <taxon>Rhodocyclales</taxon>
        <taxon>Rhodocyclaceae</taxon>
        <taxon>Azospira</taxon>
    </lineage>
</organism>
<evidence type="ECO:0000256" key="7">
    <source>
        <dbReference type="SAM" id="Phobius"/>
    </source>
</evidence>
<feature type="transmembrane region" description="Helical" evidence="7">
    <location>
        <begin position="361"/>
        <end position="381"/>
    </location>
</feature>
<feature type="transmembrane region" description="Helical" evidence="7">
    <location>
        <begin position="303"/>
        <end position="323"/>
    </location>
</feature>
<feature type="transmembrane region" description="Helical" evidence="7">
    <location>
        <begin position="212"/>
        <end position="230"/>
    </location>
</feature>
<dbReference type="Pfam" id="PF07696">
    <property type="entry name" value="7TMR-DISMED2"/>
    <property type="match status" value="1"/>
</dbReference>
<evidence type="ECO:0000313" key="9">
    <source>
        <dbReference type="EMBL" id="QWT49259.1"/>
    </source>
</evidence>
<dbReference type="InterPro" id="IPR003594">
    <property type="entry name" value="HATPase_dom"/>
</dbReference>
<evidence type="ECO:0000256" key="6">
    <source>
        <dbReference type="ARBA" id="ARBA00023012"/>
    </source>
</evidence>
<keyword evidence="6" id="KW-0902">Two-component regulatory system</keyword>
<dbReference type="InterPro" id="IPR011623">
    <property type="entry name" value="7TMR_DISM_rcpt_extracell_dom1"/>
</dbReference>
<evidence type="ECO:0000256" key="4">
    <source>
        <dbReference type="ARBA" id="ARBA00022679"/>
    </source>
</evidence>
<dbReference type="EC" id="2.7.13.3" evidence="2"/>
<dbReference type="PANTHER" id="PTHR44936:SF9">
    <property type="entry name" value="SENSOR PROTEIN CREC"/>
    <property type="match status" value="1"/>
</dbReference>
<keyword evidence="7" id="KW-1133">Transmembrane helix</keyword>
<keyword evidence="7" id="KW-0472">Membrane</keyword>
<dbReference type="InterPro" id="IPR050980">
    <property type="entry name" value="2C_sensor_his_kinase"/>
</dbReference>
<dbReference type="InterPro" id="IPR011622">
    <property type="entry name" value="7TMR_DISM_rcpt_extracell_dom2"/>
</dbReference>
<feature type="transmembrane region" description="Helical" evidence="7">
    <location>
        <begin position="387"/>
        <end position="407"/>
    </location>
</feature>
<gene>
    <name evidence="9" type="ORF">Azoinq_01165</name>
</gene>
<keyword evidence="4" id="KW-0808">Transferase</keyword>
<dbReference type="PROSITE" id="PS50109">
    <property type="entry name" value="HIS_KIN"/>
    <property type="match status" value="1"/>
</dbReference>
<feature type="transmembrane region" description="Helical" evidence="7">
    <location>
        <begin position="329"/>
        <end position="349"/>
    </location>
</feature>
<name>A0A975SNX5_9RHOO</name>
<accession>A0A975SNX5</accession>
<evidence type="ECO:0000256" key="2">
    <source>
        <dbReference type="ARBA" id="ARBA00012438"/>
    </source>
</evidence>
<dbReference type="Pfam" id="PF02518">
    <property type="entry name" value="HATPase_c"/>
    <property type="match status" value="1"/>
</dbReference>
<dbReference type="RefSeq" id="WP_216127732.1">
    <property type="nucleotide sequence ID" value="NZ_CP064782.1"/>
</dbReference>
<reference evidence="9" key="1">
    <citation type="submission" date="2020-11" db="EMBL/GenBank/DDBJ databases">
        <title>Azospira inquinata sp. nov.</title>
        <authorList>
            <person name="Moe W.M."/>
            <person name="Mikes M.C."/>
        </authorList>
    </citation>
    <scope>NUCLEOTIDE SEQUENCE</scope>
    <source>
        <strain evidence="9">Azo-3</strain>
    </source>
</reference>
<dbReference type="SMART" id="SM00387">
    <property type="entry name" value="HATPase_c"/>
    <property type="match status" value="1"/>
</dbReference>
<keyword evidence="3" id="KW-0597">Phosphoprotein</keyword>
<evidence type="ECO:0000256" key="3">
    <source>
        <dbReference type="ARBA" id="ARBA00022553"/>
    </source>
</evidence>
<evidence type="ECO:0000313" key="10">
    <source>
        <dbReference type="Proteomes" id="UP000683428"/>
    </source>
</evidence>
<keyword evidence="10" id="KW-1185">Reference proteome</keyword>
<keyword evidence="7" id="KW-0812">Transmembrane</keyword>
<dbReference type="Pfam" id="PF07695">
    <property type="entry name" value="7TMR-DISM_7TM"/>
    <property type="match status" value="1"/>
</dbReference>
<dbReference type="CDD" id="cd00082">
    <property type="entry name" value="HisKA"/>
    <property type="match status" value="1"/>
</dbReference>
<sequence length="650" mass="72389">MFATQAAPGRLFLASPPRLKVRHWPARLGLVACWPWHWGALSPVRRICLILLWCLWAGACWGQDHIVSRSVLEDRNADLTLAQVSRQAMAPAPPILVEGYQSSAYWLRLVVRPPEDGGGLMLRIRPAFLDQVTLYSPDPDHPGRWTAQTTGDRLAYEDRRFPSIALGFQIQPRETSTYYLRLKTASSSLMEVEALTPRDFYRKDVQLDLMQVAYFGLMSWILFWSLAEFWQYREGVVGWFALFQAGGMLFNAAVMGYLAPLFPHSLALDRVTSMVVCLVPVLTFCFHRRLFQLFSDQTLLPRIYALLIGVGLGLQGLLALGQVQTALKLNALMVVAMIPLCLLAAILARKEALPGLWLFRAVYGANALILALRIAPVLGWWEPSAWSLEASSLQGLASSLLMTVFLLRRSQALKQGRLQAQVELALSRQHLETARHQVREQERFIDMLTHEIKTPVGVARISLGALKTQGPHHERIERALGNITALVERCRLSGQLEHQALRPVKAPCDILDLLYECIGACTEPERISTRDEALPEVHTDPQLLSIIIANLLDNGLKYSLPGSSVQVSVGPWEKAGASGVGIRVSNRVPWDASLETARLFSKYYRSPGAQSKSGSGLGLYLSRGIATLLGAALEVVVEEQRVEFLLWLPV</sequence>
<dbReference type="GO" id="GO:0000155">
    <property type="term" value="F:phosphorelay sensor kinase activity"/>
    <property type="evidence" value="ECO:0007669"/>
    <property type="project" value="InterPro"/>
</dbReference>
<protein>
    <recommendedName>
        <fullName evidence="2">histidine kinase</fullName>
        <ecNumber evidence="2">2.7.13.3</ecNumber>
    </recommendedName>
</protein>